<keyword evidence="3" id="KW-1133">Transmembrane helix</keyword>
<evidence type="ECO:0000256" key="2">
    <source>
        <dbReference type="SAM" id="MobiDB-lite"/>
    </source>
</evidence>
<dbReference type="GeneID" id="39750184"/>
<feature type="compositionally biased region" description="Polar residues" evidence="2">
    <location>
        <begin position="259"/>
        <end position="268"/>
    </location>
</feature>
<feature type="compositionally biased region" description="Basic and acidic residues" evidence="2">
    <location>
        <begin position="1029"/>
        <end position="1047"/>
    </location>
</feature>
<evidence type="ECO:0000256" key="3">
    <source>
        <dbReference type="SAM" id="Phobius"/>
    </source>
</evidence>
<dbReference type="EMBL" id="BDQF01000015">
    <property type="protein sequence ID" value="GAW83438.1"/>
    <property type="molecule type" value="Genomic_DNA"/>
</dbReference>
<evidence type="ECO:0000256" key="4">
    <source>
        <dbReference type="SAM" id="SignalP"/>
    </source>
</evidence>
<keyword evidence="6" id="KW-1185">Reference proteome</keyword>
<sequence>MSHNNTTVLLFTVQGILALLTCGLCCFIYAYRCNNKNEGNRNKRSISKVNGDSYGESTSSTFKKSKIKEGENPQRDKCKEIGCTIFHEEGTNYIENSLRCVNNNVSEGNEPIVVSKNGNNSTCNISSYNKGKENGKFEMRNTNVEQKEFQKNLCNRTTNKIGTYSDYQAKSRGGNCNHEKVGRSRITNDEGIPLNINSLKESKYPLLMGMTLRNNSEPYMIQNDKNYKSENSTNTGKTGTDMFPKWDNEEKAKFSNNSENFIKNNMPQNRHPRKSFEEKDNHHPKSNCCKKTSNYQNIDSHICANVYGRDHKNKVVENFVVKESIRSRSNNMSITANSVEAKHRGKCGTIQNGECHLTKDREENKSYKMSVWDNQNVYYPNEKFWEIKRGMLIRKYQDECNTVKSAEKNRERKCLGVPNNLTYQKMKYYHNFEEEEEEGREEGDKDKETEKEKGKEVYKGKYKQHPDCVNNFISSKRMNHSNDEVNTSTILTKCEKNILHHFDSNISNNRKLLSVASNSHMVVIKDKKKSNSGSLERKDDKHNNLSTHYTVHKKCHSRHDISHISNRNTIENNYDKGYIEEGTVLSQENDREKYNMYSINNNIDEHTYKVPNTDNYKEEKYFYPRGLYSDKQMSRNRIISGHAKIVHPHELFYNNDNGSSSKNEENEEVPKVKGSSSLRQFINSQNFSSGGKTIGHSAETKKANHICSRSGNNKSDSRSGNNKSDSRSGNNDVFCRNENNCCTRGYSKESSTNRSGEDTFYKKTPTVNVATNRSMKGYRNNLIHTNRSKKDVNNFTKCSSVNKEKKKNVDQPTDDYFTDRTKCFLCKEKKNAHKNNKPYFFENISKKTDNKKNIVYSKKNMPNDHICLPNHSCSNMCLHYFDRVSNNNENFFHTNNFEDSGIHDVSNYFPLYNSSKPFRYMERKELDCGRDEKMKSKNEPIGDIYLLTDDNADYNGLEDSQKDGIRSGGNVSNTRRSSVKSREGFIYEEEEEEGEAREGESRFNRRNDEALKNQVPLSNGEITNYRNNRIKDEKKNRINYNSEKDGKSNSTLWIEKHEMDSRQMESNEYKNSTEIDQLIHAYLQNSKKVYKFNTSDKSDKDINHMTDRYMPEMTNLRKELSQSSNRKIKTSNENRNLFPLLTNVDNDKKVKQRSKDDVCSSQGEGMVNKRSTTSGIKSSGVGKDTIKDNGYEKNEYIDQYEGPTEEENSTYQNEIKNKDICLKNKKRDNMLVIKEEQNRNDHMLCQTVRRSARMKSEKYKKKKKSCGNDTLVCTESVQEYIKEESSKKKKNNINNKNEKMIEKKKKKKISKTQTMELKIFRDKTVLKEKEKLKMTNEKYKRIDEQRCASGFVNFLIEHIQKKKDKENFDDLLKYTLKLINIYKIKTIDFVEAFLILETINVNVIREYPIEEWILVTFHFLKGNAIEEKFQFIINSLKLDNIIIGNVTASFYMNKKTIRMTEKNMNRILTILSDVMRRRSSRIKTFNSSNYESKTKEDNQKDELLGSCWKPVDATMETKIGKGGMAKSNCEKRDYQ</sequence>
<evidence type="ECO:0000256" key="1">
    <source>
        <dbReference type="SAM" id="Coils"/>
    </source>
</evidence>
<feature type="signal peptide" evidence="4">
    <location>
        <begin position="1"/>
        <end position="18"/>
    </location>
</feature>
<reference evidence="6" key="1">
    <citation type="submission" date="2017-04" db="EMBL/GenBank/DDBJ databases">
        <title>Plasmodium gonderi genome.</title>
        <authorList>
            <person name="Arisue N."/>
            <person name="Honma H."/>
            <person name="Kawai S."/>
            <person name="Tougan T."/>
            <person name="Tanabe K."/>
            <person name="Horii T."/>
        </authorList>
    </citation>
    <scope>NUCLEOTIDE SEQUENCE [LARGE SCALE GENOMIC DNA]</scope>
    <source>
        <strain evidence="6">ATCC 30045</strain>
    </source>
</reference>
<feature type="chain" id="PRO_5012756274" evidence="4">
    <location>
        <begin position="19"/>
        <end position="1535"/>
    </location>
</feature>
<feature type="compositionally biased region" description="Basic and acidic residues" evidence="2">
    <location>
        <begin position="442"/>
        <end position="459"/>
    </location>
</feature>
<protein>
    <submittedName>
        <fullName evidence="5">Uncharacterized protein</fullName>
    </submittedName>
</protein>
<keyword evidence="1" id="KW-0175">Coiled coil</keyword>
<evidence type="ECO:0000313" key="6">
    <source>
        <dbReference type="Proteomes" id="UP000195521"/>
    </source>
</evidence>
<dbReference type="OrthoDB" id="378708at2759"/>
<comment type="caution">
    <text evidence="5">The sequence shown here is derived from an EMBL/GenBank/DDBJ whole genome shotgun (WGS) entry which is preliminary data.</text>
</comment>
<feature type="region of interest" description="Disordered" evidence="2">
    <location>
        <begin position="957"/>
        <end position="1052"/>
    </location>
</feature>
<feature type="compositionally biased region" description="Acidic residues" evidence="2">
    <location>
        <begin position="986"/>
        <end position="995"/>
    </location>
</feature>
<proteinExistence type="predicted"/>
<feature type="compositionally biased region" description="Basic and acidic residues" evidence="2">
    <location>
        <begin position="996"/>
        <end position="1011"/>
    </location>
</feature>
<keyword evidence="3" id="KW-0812">Transmembrane</keyword>
<feature type="region of interest" description="Disordered" evidence="2">
    <location>
        <begin position="1148"/>
        <end position="1192"/>
    </location>
</feature>
<feature type="coiled-coil region" evidence="1">
    <location>
        <begin position="1286"/>
        <end position="1345"/>
    </location>
</feature>
<feature type="compositionally biased region" description="Polar residues" evidence="2">
    <location>
        <begin position="707"/>
        <end position="731"/>
    </location>
</feature>
<feature type="region of interest" description="Disordered" evidence="2">
    <location>
        <begin position="651"/>
        <end position="680"/>
    </location>
</feature>
<keyword evidence="4" id="KW-0732">Signal</keyword>
<feature type="region of interest" description="Disordered" evidence="2">
    <location>
        <begin position="259"/>
        <end position="288"/>
    </location>
</feature>
<dbReference type="OMA" id="VTASFYM"/>
<feature type="region of interest" description="Disordered" evidence="2">
    <location>
        <begin position="42"/>
        <end position="69"/>
    </location>
</feature>
<feature type="compositionally biased region" description="Polar residues" evidence="2">
    <location>
        <begin position="1159"/>
        <end position="1177"/>
    </location>
</feature>
<feature type="compositionally biased region" description="Polar residues" evidence="2">
    <location>
        <begin position="1015"/>
        <end position="1027"/>
    </location>
</feature>
<feature type="transmembrane region" description="Helical" evidence="3">
    <location>
        <begin position="7"/>
        <end position="31"/>
    </location>
</feature>
<feature type="compositionally biased region" description="Basic and acidic residues" evidence="2">
    <location>
        <begin position="662"/>
        <end position="671"/>
    </location>
</feature>
<feature type="region of interest" description="Disordered" evidence="2">
    <location>
        <begin position="701"/>
        <end position="731"/>
    </location>
</feature>
<feature type="compositionally biased region" description="Basic and acidic residues" evidence="2">
    <location>
        <begin position="274"/>
        <end position="283"/>
    </location>
</feature>
<evidence type="ECO:0000313" key="5">
    <source>
        <dbReference type="EMBL" id="GAW83438.1"/>
    </source>
</evidence>
<organism evidence="5 6">
    <name type="scientific">Plasmodium gonderi</name>
    <dbReference type="NCBI Taxonomy" id="77519"/>
    <lineage>
        <taxon>Eukaryota</taxon>
        <taxon>Sar</taxon>
        <taxon>Alveolata</taxon>
        <taxon>Apicomplexa</taxon>
        <taxon>Aconoidasida</taxon>
        <taxon>Haemosporida</taxon>
        <taxon>Plasmodiidae</taxon>
        <taxon>Plasmodium</taxon>
        <taxon>Plasmodium (Plasmodium)</taxon>
    </lineage>
</organism>
<gene>
    <name evidence="5" type="ORF">PGO_142350</name>
</gene>
<feature type="compositionally biased region" description="Basic and acidic residues" evidence="2">
    <location>
        <begin position="1148"/>
        <end position="1158"/>
    </location>
</feature>
<name>A0A1Y1JPM1_PLAGO</name>
<dbReference type="RefSeq" id="XP_028546027.1">
    <property type="nucleotide sequence ID" value="XM_028690226.1"/>
</dbReference>
<dbReference type="Proteomes" id="UP000195521">
    <property type="component" value="Unassembled WGS sequence"/>
</dbReference>
<keyword evidence="3" id="KW-0472">Membrane</keyword>
<feature type="region of interest" description="Disordered" evidence="2">
    <location>
        <begin position="433"/>
        <end position="459"/>
    </location>
</feature>
<accession>A0A1Y1JPM1</accession>